<dbReference type="RefSeq" id="NP_984571.1">
    <property type="nucleotide sequence ID" value="NM_209924.1"/>
</dbReference>
<name>Q758P2_EREGS</name>
<dbReference type="eggNOG" id="ENOG502S1NZ">
    <property type="taxonomic scope" value="Eukaryota"/>
</dbReference>
<evidence type="ECO:0000256" key="6">
    <source>
        <dbReference type="ARBA" id="ARBA00035183"/>
    </source>
</evidence>
<dbReference type="AlphaFoldDB" id="Q758P2"/>
<dbReference type="GeneID" id="4620748"/>
<dbReference type="KEGG" id="ago:AGOS_AEL289W"/>
<reference evidence="7 8" key="1">
    <citation type="journal article" date="2004" name="Science">
        <title>The Ashbya gossypii genome as a tool for mapping the ancient Saccharomyces cerevisiae genome.</title>
        <authorList>
            <person name="Dietrich F.S."/>
            <person name="Voegeli S."/>
            <person name="Brachat S."/>
            <person name="Lerch A."/>
            <person name="Gates K."/>
            <person name="Steiner S."/>
            <person name="Mohr C."/>
            <person name="Pohlmann R."/>
            <person name="Luedi P."/>
            <person name="Choi S."/>
            <person name="Wing R.A."/>
            <person name="Flavier A."/>
            <person name="Gaffney T.D."/>
            <person name="Philippsen P."/>
        </authorList>
    </citation>
    <scope>NUCLEOTIDE SEQUENCE [LARGE SCALE GENOMIC DNA]</scope>
    <source>
        <strain evidence="8">ATCC 10895 / CBS 109.51 / FGSC 9923 / NRRL Y-1056</strain>
    </source>
</reference>
<evidence type="ECO:0000256" key="2">
    <source>
        <dbReference type="ARBA" id="ARBA00008860"/>
    </source>
</evidence>
<keyword evidence="5" id="KW-0687">Ribonucleoprotein</keyword>
<dbReference type="HOGENOM" id="CLU_103468_0_0_1"/>
<dbReference type="STRING" id="284811.Q758P2"/>
<evidence type="ECO:0000256" key="3">
    <source>
        <dbReference type="ARBA" id="ARBA00022980"/>
    </source>
</evidence>
<sequence length="247" mass="27656">MLCARAPAVARFRALHTGPVTKDLFSWLKRGKSKEEAVEKPADTKELIGKIESGSSGTQSVARKVLKLKLEPSDFVGMDEAQLARQLHRERLEKVQFRRWLSQEKLSKPEELRTLVAAAYETTFGAPGDAAALEQRFPDLRSMFIFAKHMQASTGYIMPDAQLTRLHTPAAVAQWYERNVLTGKLQKFREELPNAIDLSDADLPVNVVVREHVLPKVQRKTLNAVLREVSALETSKAKAALERAKAT</sequence>
<dbReference type="OrthoDB" id="3980895at2759"/>
<comment type="similarity">
    <text evidence="2">Belongs to the mitochondrion-specific ribosomal protein mL50 family.</text>
</comment>
<dbReference type="Proteomes" id="UP000000591">
    <property type="component" value="Chromosome V"/>
</dbReference>
<dbReference type="GO" id="GO:0005739">
    <property type="term" value="C:mitochondrion"/>
    <property type="evidence" value="ECO:0007669"/>
    <property type="project" value="UniProtKB-SubCell"/>
</dbReference>
<evidence type="ECO:0000313" key="7">
    <source>
        <dbReference type="EMBL" id="AAS52395.1"/>
    </source>
</evidence>
<dbReference type="Gene3D" id="1.10.1200.10">
    <property type="entry name" value="ACP-like"/>
    <property type="match status" value="1"/>
</dbReference>
<dbReference type="GO" id="GO:0005840">
    <property type="term" value="C:ribosome"/>
    <property type="evidence" value="ECO:0007669"/>
    <property type="project" value="UniProtKB-KW"/>
</dbReference>
<dbReference type="Pfam" id="PF10501">
    <property type="entry name" value="Ribosomal_L50"/>
    <property type="match status" value="1"/>
</dbReference>
<organism evidence="7 8">
    <name type="scientific">Eremothecium gossypii (strain ATCC 10895 / CBS 109.51 / FGSC 9923 / NRRL Y-1056)</name>
    <name type="common">Yeast</name>
    <name type="synonym">Ashbya gossypii</name>
    <dbReference type="NCBI Taxonomy" id="284811"/>
    <lineage>
        <taxon>Eukaryota</taxon>
        <taxon>Fungi</taxon>
        <taxon>Dikarya</taxon>
        <taxon>Ascomycota</taxon>
        <taxon>Saccharomycotina</taxon>
        <taxon>Saccharomycetes</taxon>
        <taxon>Saccharomycetales</taxon>
        <taxon>Saccharomycetaceae</taxon>
        <taxon>Eremothecium</taxon>
    </lineage>
</organism>
<comment type="subcellular location">
    <subcellularLocation>
        <location evidence="1">Mitochondrion</location>
    </subcellularLocation>
</comment>
<accession>Q758P2</accession>
<dbReference type="GO" id="GO:1990904">
    <property type="term" value="C:ribonucleoprotein complex"/>
    <property type="evidence" value="ECO:0007669"/>
    <property type="project" value="UniProtKB-KW"/>
</dbReference>
<dbReference type="EMBL" id="AE016818">
    <property type="protein sequence ID" value="AAS52395.1"/>
    <property type="molecule type" value="Genomic_DNA"/>
</dbReference>
<evidence type="ECO:0000256" key="4">
    <source>
        <dbReference type="ARBA" id="ARBA00023128"/>
    </source>
</evidence>
<evidence type="ECO:0000256" key="5">
    <source>
        <dbReference type="ARBA" id="ARBA00023274"/>
    </source>
</evidence>
<dbReference type="InterPro" id="IPR036736">
    <property type="entry name" value="ACP-like_sf"/>
</dbReference>
<reference evidence="8" key="2">
    <citation type="journal article" date="2013" name="G3 (Bethesda)">
        <title>Genomes of Ashbya fungi isolated from insects reveal four mating-type loci, numerous translocations, lack of transposons, and distinct gene duplications.</title>
        <authorList>
            <person name="Dietrich F.S."/>
            <person name="Voegeli S."/>
            <person name="Kuo S."/>
            <person name="Philippsen P."/>
        </authorList>
    </citation>
    <scope>GENOME REANNOTATION</scope>
    <source>
        <strain evidence="8">ATCC 10895 / CBS 109.51 / FGSC 9923 / NRRL Y-1056</strain>
    </source>
</reference>
<keyword evidence="8" id="KW-1185">Reference proteome</keyword>
<evidence type="ECO:0000256" key="1">
    <source>
        <dbReference type="ARBA" id="ARBA00004173"/>
    </source>
</evidence>
<dbReference type="OMA" id="FQFTKFL"/>
<evidence type="ECO:0000313" key="8">
    <source>
        <dbReference type="Proteomes" id="UP000000591"/>
    </source>
</evidence>
<keyword evidence="4" id="KW-0496">Mitochondrion</keyword>
<proteinExistence type="inferred from homology"/>
<dbReference type="InterPro" id="IPR018305">
    <property type="entry name" value="Ribosomal_m50"/>
</dbReference>
<gene>
    <name evidence="7" type="ORF">AGOS_AEL289W</name>
</gene>
<keyword evidence="3" id="KW-0689">Ribosomal protein</keyword>
<dbReference type="InParanoid" id="Q758P2"/>
<dbReference type="FunCoup" id="Q758P2">
    <property type="interactions" value="345"/>
</dbReference>
<protein>
    <recommendedName>
        <fullName evidence="6">Large ribosomal subunit protein mL50</fullName>
    </recommendedName>
</protein>